<dbReference type="Proteomes" id="UP001570417">
    <property type="component" value="Unassembled WGS sequence"/>
</dbReference>
<comment type="caution">
    <text evidence="1">The sequence shown here is derived from an EMBL/GenBank/DDBJ whole genome shotgun (WGS) entry which is preliminary data.</text>
</comment>
<proteinExistence type="predicted"/>
<keyword evidence="2" id="KW-1185">Reference proteome</keyword>
<accession>A0ABV4N7Z9</accession>
<evidence type="ECO:0000313" key="1">
    <source>
        <dbReference type="EMBL" id="MFA0567473.1"/>
    </source>
</evidence>
<organism evidence="1 2">
    <name type="scientific">Vibrio gallaecicus</name>
    <dbReference type="NCBI Taxonomy" id="552386"/>
    <lineage>
        <taxon>Bacteria</taxon>
        <taxon>Pseudomonadati</taxon>
        <taxon>Pseudomonadota</taxon>
        <taxon>Gammaproteobacteria</taxon>
        <taxon>Vibrionales</taxon>
        <taxon>Vibrionaceae</taxon>
        <taxon>Vibrio</taxon>
    </lineage>
</organism>
<gene>
    <name evidence="1" type="ORF">AB4566_04215</name>
</gene>
<dbReference type="EMBL" id="JBFRUW010000006">
    <property type="protein sequence ID" value="MFA0567473.1"/>
    <property type="molecule type" value="Genomic_DNA"/>
</dbReference>
<dbReference type="RefSeq" id="WP_372265027.1">
    <property type="nucleotide sequence ID" value="NZ_JBFRUW010000006.1"/>
</dbReference>
<name>A0ABV4N7Z9_9VIBR</name>
<evidence type="ECO:0000313" key="2">
    <source>
        <dbReference type="Proteomes" id="UP001570417"/>
    </source>
</evidence>
<protein>
    <submittedName>
        <fullName evidence="1">Uncharacterized protein</fullName>
    </submittedName>
</protein>
<sequence length="189" mass="20948">MFVKVKTDIEASRIINTLRLFYTSHSSPSIHQSLKRSSLAFSSTGGIYTDDLDTLYLVCIDRLRLTSDSSISKKAATYIVFKLVSSGYVKAKYKIFGTNVVQISPLVSMTCEDLAIDTAILKHKCGDFGAVDMVRMKLNFAGMLNNGTVESVHKLDGQKISIVTDLVGTEREQTRVNIQTEITRLNSIL</sequence>
<reference evidence="1 2" key="1">
    <citation type="journal article" date="2024" name="ISME J.">
        <title>Tailless and filamentous prophages are predominant in marine Vibrio.</title>
        <authorList>
            <person name="Steensen K."/>
            <person name="Seneca J."/>
            <person name="Bartlau N."/>
            <person name="Yu X.A."/>
            <person name="Hussain F.A."/>
            <person name="Polz M.F."/>
        </authorList>
    </citation>
    <scope>NUCLEOTIDE SEQUENCE [LARGE SCALE GENOMIC DNA]</scope>
    <source>
        <strain evidence="1 2">10N.222.51.A1</strain>
    </source>
</reference>